<feature type="domain" description="RNA polymerase sigma factor 70 region 4 type 2" evidence="7">
    <location>
        <begin position="115"/>
        <end position="166"/>
    </location>
</feature>
<proteinExistence type="inferred from homology"/>
<evidence type="ECO:0000256" key="4">
    <source>
        <dbReference type="ARBA" id="ARBA00023082"/>
    </source>
</evidence>
<dbReference type="GO" id="GO:0016987">
    <property type="term" value="F:sigma factor activity"/>
    <property type="evidence" value="ECO:0007669"/>
    <property type="project" value="UniProtKB-KW"/>
</dbReference>
<dbReference type="InterPro" id="IPR013249">
    <property type="entry name" value="RNA_pol_sigma70_r4_t2"/>
</dbReference>
<keyword evidence="5" id="KW-0804">Transcription</keyword>
<dbReference type="Gene3D" id="3.10.450.50">
    <property type="match status" value="1"/>
</dbReference>
<evidence type="ECO:0000256" key="1">
    <source>
        <dbReference type="ARBA" id="ARBA00010641"/>
    </source>
</evidence>
<organism evidence="8 9">
    <name type="scientific">Streptomyces triticirhizae</name>
    <dbReference type="NCBI Taxonomy" id="2483353"/>
    <lineage>
        <taxon>Bacteria</taxon>
        <taxon>Bacillati</taxon>
        <taxon>Actinomycetota</taxon>
        <taxon>Actinomycetes</taxon>
        <taxon>Kitasatosporales</taxon>
        <taxon>Streptomycetaceae</taxon>
        <taxon>Streptomyces</taxon>
    </lineage>
</organism>
<dbReference type="Gene3D" id="1.10.10.10">
    <property type="entry name" value="Winged helix-like DNA-binding domain superfamily/Winged helix DNA-binding domain"/>
    <property type="match status" value="1"/>
</dbReference>
<dbReference type="EMBL" id="RFFJ01000263">
    <property type="protein sequence ID" value="RMI29398.1"/>
    <property type="molecule type" value="Genomic_DNA"/>
</dbReference>
<keyword evidence="9" id="KW-1185">Reference proteome</keyword>
<dbReference type="SUPFAM" id="SSF88946">
    <property type="entry name" value="Sigma2 domain of RNA polymerase sigma factors"/>
    <property type="match status" value="1"/>
</dbReference>
<evidence type="ECO:0000259" key="7">
    <source>
        <dbReference type="Pfam" id="PF08281"/>
    </source>
</evidence>
<dbReference type="Pfam" id="PF08281">
    <property type="entry name" value="Sigma70_r4_2"/>
    <property type="match status" value="1"/>
</dbReference>
<comment type="caution">
    <text evidence="8">The sequence shown here is derived from an EMBL/GenBank/DDBJ whole genome shotgun (WGS) entry which is preliminary data.</text>
</comment>
<dbReference type="InterPro" id="IPR013325">
    <property type="entry name" value="RNA_pol_sigma_r2"/>
</dbReference>
<protein>
    <submittedName>
        <fullName evidence="8">Sigma-70 family RNA polymerase sigma factor</fullName>
    </submittedName>
</protein>
<evidence type="ECO:0000256" key="5">
    <source>
        <dbReference type="ARBA" id="ARBA00023163"/>
    </source>
</evidence>
<dbReference type="NCBIfam" id="NF007214">
    <property type="entry name" value="PRK09636.1"/>
    <property type="match status" value="1"/>
</dbReference>
<name>A0A3M2L4F6_9ACTN</name>
<dbReference type="RefSeq" id="WP_122399755.1">
    <property type="nucleotide sequence ID" value="NZ_RFFJ01000263.1"/>
</dbReference>
<dbReference type="InterPro" id="IPR013324">
    <property type="entry name" value="RNA_pol_sigma_r3/r4-like"/>
</dbReference>
<accession>A0A3M2L4F6</accession>
<dbReference type="SUPFAM" id="SSF54427">
    <property type="entry name" value="NTF2-like"/>
    <property type="match status" value="1"/>
</dbReference>
<reference evidence="8 9" key="1">
    <citation type="submission" date="2018-10" db="EMBL/GenBank/DDBJ databases">
        <title>Isolation, diversity and antifungal activity of actinobacteria from wheat.</title>
        <authorList>
            <person name="Han C."/>
        </authorList>
    </citation>
    <scope>NUCLEOTIDE SEQUENCE [LARGE SCALE GENOMIC DNA]</scope>
    <source>
        <strain evidence="8 9">NEAU-YY642</strain>
    </source>
</reference>
<keyword evidence="4" id="KW-0731">Sigma factor</keyword>
<keyword evidence="3" id="KW-0805">Transcription regulation</keyword>
<comment type="similarity">
    <text evidence="1">Belongs to the sigma-70 factor family. ECF subfamily.</text>
</comment>
<evidence type="ECO:0000256" key="2">
    <source>
        <dbReference type="ARBA" id="ARBA00011344"/>
    </source>
</evidence>
<evidence type="ECO:0000313" key="9">
    <source>
        <dbReference type="Proteomes" id="UP000278673"/>
    </source>
</evidence>
<dbReference type="InterPro" id="IPR014284">
    <property type="entry name" value="RNA_pol_sigma-70_dom"/>
</dbReference>
<feature type="domain" description="RNA polymerase sigma-70 region 2" evidence="6">
    <location>
        <begin position="10"/>
        <end position="73"/>
    </location>
</feature>
<dbReference type="Pfam" id="PF04542">
    <property type="entry name" value="Sigma70_r2"/>
    <property type="match status" value="1"/>
</dbReference>
<dbReference type="InterPro" id="IPR036388">
    <property type="entry name" value="WH-like_DNA-bd_sf"/>
</dbReference>
<dbReference type="Proteomes" id="UP000278673">
    <property type="component" value="Unassembled WGS sequence"/>
</dbReference>
<dbReference type="SUPFAM" id="SSF88659">
    <property type="entry name" value="Sigma3 and sigma4 domains of RNA polymerase sigma factors"/>
    <property type="match status" value="1"/>
</dbReference>
<dbReference type="NCBIfam" id="TIGR02937">
    <property type="entry name" value="sigma70-ECF"/>
    <property type="match status" value="1"/>
</dbReference>
<dbReference type="PANTHER" id="PTHR30173:SF36">
    <property type="entry name" value="ECF RNA POLYMERASE SIGMA FACTOR SIGJ"/>
    <property type="match status" value="1"/>
</dbReference>
<dbReference type="InterPro" id="IPR052704">
    <property type="entry name" value="ECF_Sigma-70_Domain"/>
</dbReference>
<dbReference type="GO" id="GO:0006352">
    <property type="term" value="P:DNA-templated transcription initiation"/>
    <property type="evidence" value="ECO:0007669"/>
    <property type="project" value="InterPro"/>
</dbReference>
<comment type="subunit">
    <text evidence="2">Interacts transiently with the RNA polymerase catalytic core formed by RpoA, RpoB, RpoC and RpoZ (2 alpha, 1 beta, 1 beta' and 1 omega subunit) to form the RNA polymerase holoenzyme that can initiate transcription.</text>
</comment>
<dbReference type="InterPro" id="IPR007627">
    <property type="entry name" value="RNA_pol_sigma70_r2"/>
</dbReference>
<sequence>MADDALLETYQAHRALLFGVAYRMLGRVADAEDVVQDAWPRWSAADRDAVRDPRAYLVRIVTRLAIDRLREHATRRETYVGPWLPEPLPTDAVAPAAAAPDGADRALLADTVSYAVLLLMESLSPLERAVFVLREAFGLGYPEIAEALGRDQPAVRQLAVRARRHMAERRPRYPVDARDQRALTERFLAAALNGDVAALLDTLAADVTLVADSGGHAKAPRRTIEGVDKVSRFLGAVGPDAPAGLVAEFTVLNGAPGVYVHGPEGPYAAMLLEFEDGLVRRIYLVNNPGKLGHLAG</sequence>
<dbReference type="AlphaFoldDB" id="A0A3M2L4F6"/>
<evidence type="ECO:0000256" key="3">
    <source>
        <dbReference type="ARBA" id="ARBA00023015"/>
    </source>
</evidence>
<dbReference type="GO" id="GO:0003677">
    <property type="term" value="F:DNA binding"/>
    <property type="evidence" value="ECO:0007669"/>
    <property type="project" value="InterPro"/>
</dbReference>
<dbReference type="Gene3D" id="1.10.1740.10">
    <property type="match status" value="1"/>
</dbReference>
<gene>
    <name evidence="8" type="ORF">EBN88_27535</name>
</gene>
<evidence type="ECO:0000313" key="8">
    <source>
        <dbReference type="EMBL" id="RMI29398.1"/>
    </source>
</evidence>
<dbReference type="InterPro" id="IPR032710">
    <property type="entry name" value="NTF2-like_dom_sf"/>
</dbReference>
<evidence type="ECO:0000259" key="6">
    <source>
        <dbReference type="Pfam" id="PF04542"/>
    </source>
</evidence>
<dbReference type="PANTHER" id="PTHR30173">
    <property type="entry name" value="SIGMA 19 FACTOR"/>
    <property type="match status" value="1"/>
</dbReference>